<dbReference type="RefSeq" id="WP_242767234.1">
    <property type="nucleotide sequence ID" value="NZ_JALDAY010000007.1"/>
</dbReference>
<name>A0ABS9YAH7_9ACTN</name>
<sequence>MRAHALTTAVTLCLAASLAAAAGAPSSARPESSRTVAEQPAPPVLVDCFWHPQIRPSAFMLACGDGNSRLTSLKWSQWGADSATAQGVNVVNDCKPYCAAGTFHSYAVSVRLDHPRSWKKRPQVRHYTRMTLVFTGARPDTYPPTVRYPLWD</sequence>
<feature type="chain" id="PRO_5046269803" description="Secreted protein" evidence="1">
    <location>
        <begin position="22"/>
        <end position="152"/>
    </location>
</feature>
<comment type="caution">
    <text evidence="2">The sequence shown here is derived from an EMBL/GenBank/DDBJ whole genome shotgun (WGS) entry which is preliminary data.</text>
</comment>
<organism evidence="2 3">
    <name type="scientific">Streptomyces cylindrosporus</name>
    <dbReference type="NCBI Taxonomy" id="2927583"/>
    <lineage>
        <taxon>Bacteria</taxon>
        <taxon>Bacillati</taxon>
        <taxon>Actinomycetota</taxon>
        <taxon>Actinomycetes</taxon>
        <taxon>Kitasatosporales</taxon>
        <taxon>Streptomycetaceae</taxon>
        <taxon>Streptomyces</taxon>
    </lineage>
</organism>
<protein>
    <recommendedName>
        <fullName evidence="4">Secreted protein</fullName>
    </recommendedName>
</protein>
<keyword evidence="3" id="KW-1185">Reference proteome</keyword>
<feature type="signal peptide" evidence="1">
    <location>
        <begin position="1"/>
        <end position="21"/>
    </location>
</feature>
<evidence type="ECO:0008006" key="4">
    <source>
        <dbReference type="Google" id="ProtNLM"/>
    </source>
</evidence>
<proteinExistence type="predicted"/>
<gene>
    <name evidence="2" type="ORF">MQP27_23040</name>
</gene>
<reference evidence="2" key="1">
    <citation type="submission" date="2022-03" db="EMBL/GenBank/DDBJ databases">
        <title>Streptomyces 7R015 and 7R016 isolated from Barleria lupulina in Thailand.</title>
        <authorList>
            <person name="Kanchanasin P."/>
            <person name="Phongsopitanun W."/>
            <person name="Tanasupawat S."/>
        </authorList>
    </citation>
    <scope>NUCLEOTIDE SEQUENCE</scope>
    <source>
        <strain evidence="2">7R015</strain>
    </source>
</reference>
<keyword evidence="1" id="KW-0732">Signal</keyword>
<evidence type="ECO:0000313" key="3">
    <source>
        <dbReference type="Proteomes" id="UP001165269"/>
    </source>
</evidence>
<dbReference type="EMBL" id="JALDAY010000007">
    <property type="protein sequence ID" value="MCI3273974.1"/>
    <property type="molecule type" value="Genomic_DNA"/>
</dbReference>
<accession>A0ABS9YAH7</accession>
<evidence type="ECO:0000256" key="1">
    <source>
        <dbReference type="SAM" id="SignalP"/>
    </source>
</evidence>
<evidence type="ECO:0000313" key="2">
    <source>
        <dbReference type="EMBL" id="MCI3273974.1"/>
    </source>
</evidence>
<dbReference type="Proteomes" id="UP001165269">
    <property type="component" value="Unassembled WGS sequence"/>
</dbReference>